<comment type="catalytic activity">
    <reaction evidence="2 10">
        <text>beta-D-fructose 1-phosphate + H2O = D-fructose + phosphate</text>
        <dbReference type="Rhea" id="RHEA:35603"/>
        <dbReference type="ChEBI" id="CHEBI:15377"/>
        <dbReference type="ChEBI" id="CHEBI:37721"/>
        <dbReference type="ChEBI" id="CHEBI:43474"/>
        <dbReference type="ChEBI" id="CHEBI:138881"/>
    </reaction>
</comment>
<organism evidence="12 13">
    <name type="scientific">Diploscapter pachys</name>
    <dbReference type="NCBI Taxonomy" id="2018661"/>
    <lineage>
        <taxon>Eukaryota</taxon>
        <taxon>Metazoa</taxon>
        <taxon>Ecdysozoa</taxon>
        <taxon>Nematoda</taxon>
        <taxon>Chromadorea</taxon>
        <taxon>Rhabditida</taxon>
        <taxon>Rhabditina</taxon>
        <taxon>Rhabditomorpha</taxon>
        <taxon>Rhabditoidea</taxon>
        <taxon>Rhabditidae</taxon>
        <taxon>Diploscapter</taxon>
    </lineage>
</organism>
<keyword evidence="7 10" id="KW-0464">Manganese</keyword>
<dbReference type="EC" id="2.1.1.-" evidence="10"/>
<sequence>MASGFAPKITSFQEGTWAYITARDRWPKIVGKLVDHIHCSRRRFMEEYGSEADADVKNVIHALSETRYRMMTDKPLEDLKDEYYVDIGVYNKLVQDKRKENEPLLTWYKSEWLFVECYLYRLIYGAFHQQKHLSKYDYFGEQKRDSFKEHLRHIEESAKFTLEASTSNDVPFSFYLFLIFQSSLWGNQSDLSVSGGDASTVKHSLLEAARARDSYILQNDVEKAIKEIILPLKERPASHHRIDIILDNAGVELSMDLFLADFLVHSGLVNNVILHGKKFPWFVSDVTSVDFEWTLQQMENDEGDLKTFHERFQEKLKSGKIAYTSHDFWTYPHAFCDMKEAAPDLYEELAKSNLLIFKGDLNYRKLVGDRYWPWNYSFEKSLCSFLPTSLLTLRTLKAETVSGLSAEAVERMKREFGEDTKWLTSGDFAVAQLVKI</sequence>
<evidence type="ECO:0000256" key="9">
    <source>
        <dbReference type="ARBA" id="ARBA00048809"/>
    </source>
</evidence>
<dbReference type="GO" id="GO:0030643">
    <property type="term" value="P:intracellular phosphate ion homeostasis"/>
    <property type="evidence" value="ECO:0007669"/>
    <property type="project" value="UniProtKB-ARBA"/>
</dbReference>
<dbReference type="GO" id="GO:0032259">
    <property type="term" value="P:methylation"/>
    <property type="evidence" value="ECO:0007669"/>
    <property type="project" value="UniProtKB-KW"/>
</dbReference>
<evidence type="ECO:0000313" key="13">
    <source>
        <dbReference type="Proteomes" id="UP000218231"/>
    </source>
</evidence>
<dbReference type="PANTHER" id="PTHR12260">
    <property type="entry name" value="DAMAGE-CONTROL PHOSPHATASE ARMT1"/>
    <property type="match status" value="1"/>
</dbReference>
<evidence type="ECO:0000256" key="7">
    <source>
        <dbReference type="ARBA" id="ARBA00023211"/>
    </source>
</evidence>
<feature type="domain" description="Damage-control phosphatase ARMT1-like metal-binding" evidence="11">
    <location>
        <begin position="21"/>
        <end position="409"/>
    </location>
</feature>
<dbReference type="Gene3D" id="1.20.930.60">
    <property type="match status" value="1"/>
</dbReference>
<reference evidence="12 13" key="1">
    <citation type="journal article" date="2017" name="Curr. Biol.">
        <title>Genome architecture and evolution of a unichromosomal asexual nematode.</title>
        <authorList>
            <person name="Fradin H."/>
            <person name="Zegar C."/>
            <person name="Gutwein M."/>
            <person name="Lucas J."/>
            <person name="Kovtun M."/>
            <person name="Corcoran D."/>
            <person name="Baugh L.R."/>
            <person name="Kiontke K."/>
            <person name="Gunsalus K."/>
            <person name="Fitch D.H."/>
            <person name="Piano F."/>
        </authorList>
    </citation>
    <scope>NUCLEOTIDE SEQUENCE [LARGE SCALE GENOMIC DNA]</scope>
    <source>
        <strain evidence="12">PF1309</strain>
    </source>
</reference>
<dbReference type="EC" id="3.1.3.-" evidence="10"/>
<dbReference type="InterPro" id="IPR039763">
    <property type="entry name" value="ARMT1"/>
</dbReference>
<dbReference type="Gene3D" id="3.40.50.10880">
    <property type="entry name" value="Uncharacterised protein PF01937, DUF89, domain 3"/>
    <property type="match status" value="1"/>
</dbReference>
<keyword evidence="6 10" id="KW-0378">Hydrolase</keyword>
<evidence type="ECO:0000256" key="1">
    <source>
        <dbReference type="ARBA" id="ARBA00000807"/>
    </source>
</evidence>
<dbReference type="GO" id="GO:0016462">
    <property type="term" value="F:pyrophosphatase activity"/>
    <property type="evidence" value="ECO:0007669"/>
    <property type="project" value="UniProtKB-ARBA"/>
</dbReference>
<evidence type="ECO:0000256" key="5">
    <source>
        <dbReference type="ARBA" id="ARBA00022723"/>
    </source>
</evidence>
<accession>A0A2A2JNH2</accession>
<dbReference type="FunFam" id="3.40.50.10880:FF:000005">
    <property type="entry name" value="DUF89-domain-containing protein"/>
    <property type="match status" value="1"/>
</dbReference>
<name>A0A2A2JNH2_9BILA</name>
<dbReference type="GO" id="GO:0103026">
    <property type="term" value="F:fructose-1-phosphatase activity"/>
    <property type="evidence" value="ECO:0007669"/>
    <property type="project" value="RHEA"/>
</dbReference>
<evidence type="ECO:0000256" key="3">
    <source>
        <dbReference type="ARBA" id="ARBA00009519"/>
    </source>
</evidence>
<evidence type="ECO:0000256" key="6">
    <source>
        <dbReference type="ARBA" id="ARBA00022801"/>
    </source>
</evidence>
<gene>
    <name evidence="12" type="ORF">WR25_16161</name>
</gene>
<dbReference type="Pfam" id="PF01937">
    <property type="entry name" value="ARMT1-like_dom"/>
    <property type="match status" value="1"/>
</dbReference>
<comment type="cofactor">
    <cofactor evidence="10">
        <name>Mn(2+)</name>
        <dbReference type="ChEBI" id="CHEBI:29035"/>
    </cofactor>
    <cofactor evidence="10">
        <name>Ni(2+)</name>
        <dbReference type="ChEBI" id="CHEBI:49786"/>
    </cofactor>
</comment>
<dbReference type="AlphaFoldDB" id="A0A2A2JNH2"/>
<dbReference type="GO" id="GO:0008983">
    <property type="term" value="F:protein-glutamate O-methyltransferase activity"/>
    <property type="evidence" value="ECO:0007669"/>
    <property type="project" value="RHEA"/>
</dbReference>
<keyword evidence="13" id="KW-1185">Reference proteome</keyword>
<comment type="catalytic activity">
    <reaction evidence="1 10">
        <text>L-glutamyl-[protein] + S-adenosyl-L-methionine = [protein]-L-glutamate 5-O-methyl ester + S-adenosyl-L-homocysteine</text>
        <dbReference type="Rhea" id="RHEA:24452"/>
        <dbReference type="Rhea" id="RHEA-COMP:10208"/>
        <dbReference type="Rhea" id="RHEA-COMP:10311"/>
        <dbReference type="ChEBI" id="CHEBI:29973"/>
        <dbReference type="ChEBI" id="CHEBI:57856"/>
        <dbReference type="ChEBI" id="CHEBI:59789"/>
        <dbReference type="ChEBI" id="CHEBI:82795"/>
    </reaction>
</comment>
<keyword evidence="4" id="KW-0533">Nickel</keyword>
<dbReference type="InterPro" id="IPR036075">
    <property type="entry name" value="ARMT-1-like_metal-bd_sf"/>
</dbReference>
<dbReference type="GO" id="GO:0046872">
    <property type="term" value="F:metal ion binding"/>
    <property type="evidence" value="ECO:0007669"/>
    <property type="project" value="UniProtKB-UniRule"/>
</dbReference>
<dbReference type="EMBL" id="LIAE01010313">
    <property type="protein sequence ID" value="PAV63366.1"/>
    <property type="molecule type" value="Genomic_DNA"/>
</dbReference>
<evidence type="ECO:0000313" key="12">
    <source>
        <dbReference type="EMBL" id="PAV63366.1"/>
    </source>
</evidence>
<comment type="caution">
    <text evidence="12">The sequence shown here is derived from an EMBL/GenBank/DDBJ whole genome shotgun (WGS) entry which is preliminary data.</text>
</comment>
<dbReference type="PANTHER" id="PTHR12260:SF6">
    <property type="entry name" value="DAMAGE-CONTROL PHOSPHATASE ARMT1"/>
    <property type="match status" value="1"/>
</dbReference>
<dbReference type="OrthoDB" id="541375at2759"/>
<keyword evidence="5 10" id="KW-0479">Metal-binding</keyword>
<keyword evidence="10" id="KW-0489">Methyltransferase</keyword>
<protein>
    <recommendedName>
        <fullName evidence="10">Sugar phosphate phosphatase</fullName>
        <ecNumber evidence="10">2.1.1.-</ecNumber>
        <ecNumber evidence="10">3.1.3.-</ecNumber>
    </recommendedName>
</protein>
<evidence type="ECO:0000256" key="8">
    <source>
        <dbReference type="ARBA" id="ARBA00045980"/>
    </source>
</evidence>
<dbReference type="STRING" id="2018661.A0A2A2JNH2"/>
<keyword evidence="10" id="KW-0808">Transferase</keyword>
<comment type="domain">
    <text evidence="10">Subfamily III proteins have a conserved RTxK motif about 40-50 residues from the C-terminus; the threonine may be replaced by serine or cysteine.</text>
</comment>
<dbReference type="Proteomes" id="UP000218231">
    <property type="component" value="Unassembled WGS sequence"/>
</dbReference>
<dbReference type="SUPFAM" id="SSF111321">
    <property type="entry name" value="AF1104-like"/>
    <property type="match status" value="1"/>
</dbReference>
<evidence type="ECO:0000256" key="10">
    <source>
        <dbReference type="RuleBase" id="RU367030"/>
    </source>
</evidence>
<comment type="function">
    <text evidence="8 10">Metal-dependent phosphatase that shows phosphatase activity against several substrates, including fructose-1-phosphate and fructose-6-phosphate. Its preference for fructose-1-phosphate, a strong glycating agent that causes DNA damage rather than a canonical yeast metabolite, suggests a damage-control function in hexose phosphate metabolism. Has also been shown to have O-methyltransferase activity that methylates glutamate residues of target proteins to form gamma-glutamyl methyl ester residues. Possibly methylates PCNA, suggesting it is involved in the DNA damage response.</text>
</comment>
<dbReference type="GO" id="GO:0005634">
    <property type="term" value="C:nucleus"/>
    <property type="evidence" value="ECO:0007669"/>
    <property type="project" value="TreeGrafter"/>
</dbReference>
<comment type="catalytic activity">
    <reaction evidence="9 10">
        <text>beta-D-fructose 6-phosphate = dihydroxyacetone + D-glyceraldehyde 3-phosphate</text>
        <dbReference type="Rhea" id="RHEA:28002"/>
        <dbReference type="ChEBI" id="CHEBI:16016"/>
        <dbReference type="ChEBI" id="CHEBI:57634"/>
        <dbReference type="ChEBI" id="CHEBI:59776"/>
    </reaction>
</comment>
<dbReference type="GO" id="GO:0006974">
    <property type="term" value="P:DNA damage response"/>
    <property type="evidence" value="ECO:0007669"/>
    <property type="project" value="TreeGrafter"/>
</dbReference>
<dbReference type="GO" id="GO:0097023">
    <property type="term" value="F:fructose 6-phosphate aldolase activity"/>
    <property type="evidence" value="ECO:0007669"/>
    <property type="project" value="RHEA"/>
</dbReference>
<evidence type="ECO:0000259" key="11">
    <source>
        <dbReference type="Pfam" id="PF01937"/>
    </source>
</evidence>
<comment type="similarity">
    <text evidence="3 10">Belongs to the damage-control phosphatase family. Sugar phosphate phosphatase III subfamily.</text>
</comment>
<proteinExistence type="inferred from homology"/>
<dbReference type="InterPro" id="IPR002791">
    <property type="entry name" value="ARMT1-like_metal-bd"/>
</dbReference>
<evidence type="ECO:0000256" key="4">
    <source>
        <dbReference type="ARBA" id="ARBA00022596"/>
    </source>
</evidence>
<evidence type="ECO:0000256" key="2">
    <source>
        <dbReference type="ARBA" id="ARBA00001326"/>
    </source>
</evidence>